<dbReference type="Pfam" id="PF02367">
    <property type="entry name" value="TsaE"/>
    <property type="match status" value="1"/>
</dbReference>
<dbReference type="STRING" id="671143.DAMO_1555"/>
<dbReference type="NCBIfam" id="TIGR00150">
    <property type="entry name" value="T6A_YjeE"/>
    <property type="match status" value="1"/>
</dbReference>
<evidence type="ECO:0000256" key="6">
    <source>
        <dbReference type="ARBA" id="ARBA00022723"/>
    </source>
</evidence>
<keyword evidence="9" id="KW-0460">Magnesium</keyword>
<evidence type="ECO:0000256" key="3">
    <source>
        <dbReference type="ARBA" id="ARBA00019010"/>
    </source>
</evidence>
<evidence type="ECO:0000256" key="1">
    <source>
        <dbReference type="ARBA" id="ARBA00004496"/>
    </source>
</evidence>
<keyword evidence="5" id="KW-0819">tRNA processing</keyword>
<keyword evidence="7" id="KW-0547">Nucleotide-binding</keyword>
<evidence type="ECO:0000256" key="7">
    <source>
        <dbReference type="ARBA" id="ARBA00022741"/>
    </source>
</evidence>
<evidence type="ECO:0000313" key="12">
    <source>
        <dbReference type="Proteomes" id="UP000006898"/>
    </source>
</evidence>
<reference evidence="11 12" key="1">
    <citation type="journal article" date="2010" name="Nature">
        <title>Nitrite-driven anaerobic methane oxidation by oxygenic bacteria.</title>
        <authorList>
            <person name="Ettwig K.F."/>
            <person name="Butler M.K."/>
            <person name="Le Paslier D."/>
            <person name="Pelletier E."/>
            <person name="Mangenot S."/>
            <person name="Kuypers M.M.M."/>
            <person name="Schreiber F."/>
            <person name="Dutilh B.E."/>
            <person name="Zedelius J."/>
            <person name="de Beer D."/>
            <person name="Gloerich J."/>
            <person name="Wessels H.J.C.T."/>
            <person name="van Allen T."/>
            <person name="Luesken F."/>
            <person name="Wu M."/>
            <person name="van de Pas-Schoonen K.T."/>
            <person name="Op den Camp H.J.M."/>
            <person name="Janssen-Megens E.M."/>
            <person name="Francoijs K-J."/>
            <person name="Stunnenberg H."/>
            <person name="Weissenbach J."/>
            <person name="Jetten M.S.M."/>
            <person name="Strous M."/>
        </authorList>
    </citation>
    <scope>NUCLEOTIDE SEQUENCE [LARGE SCALE GENOMIC DNA]</scope>
</reference>
<organism evidence="11 12">
    <name type="scientific">Methylomirabilis oxygeniifera</name>
    <dbReference type="NCBI Taxonomy" id="671143"/>
    <lineage>
        <taxon>Bacteria</taxon>
        <taxon>Candidatus Methylomirabilota</taxon>
        <taxon>Candidatus Methylomirabilia</taxon>
        <taxon>Candidatus Methylomirabilales</taxon>
        <taxon>Candidatus Methylomirabilaceae</taxon>
        <taxon>Candidatus Methylomirabilis</taxon>
    </lineage>
</organism>
<dbReference type="PANTHER" id="PTHR33540">
    <property type="entry name" value="TRNA THREONYLCARBAMOYLADENOSINE BIOSYNTHESIS PROTEIN TSAE"/>
    <property type="match status" value="1"/>
</dbReference>
<sequence>MTGLFEQKKVTTYHSASPEQTRALGEAVGRLADVGDVIALIGELGAGKTLFVGGLACGLEIDPATYVSSPTFTIIHCHRGRLPLYHIDLYRIETPEAFLNLGLDEYLQRDGVTAIEWAEHGWGYLPKEILTFRLRHTGPDTREIEIVPIGDRYVKLVRELMRDVTLAR</sequence>
<evidence type="ECO:0000313" key="11">
    <source>
        <dbReference type="EMBL" id="CBE68615.1"/>
    </source>
</evidence>
<evidence type="ECO:0000256" key="2">
    <source>
        <dbReference type="ARBA" id="ARBA00007599"/>
    </source>
</evidence>
<dbReference type="HOGENOM" id="CLU_087829_3_0_0"/>
<comment type="subcellular location">
    <subcellularLocation>
        <location evidence="1">Cytoplasm</location>
    </subcellularLocation>
</comment>
<evidence type="ECO:0000256" key="5">
    <source>
        <dbReference type="ARBA" id="ARBA00022694"/>
    </source>
</evidence>
<dbReference type="GO" id="GO:0005737">
    <property type="term" value="C:cytoplasm"/>
    <property type="evidence" value="ECO:0007669"/>
    <property type="project" value="UniProtKB-SubCell"/>
</dbReference>
<dbReference type="AlphaFoldDB" id="D5MFT4"/>
<dbReference type="KEGG" id="mox:DAMO_1555"/>
<keyword evidence="8" id="KW-0067">ATP-binding</keyword>
<evidence type="ECO:0000256" key="9">
    <source>
        <dbReference type="ARBA" id="ARBA00022842"/>
    </source>
</evidence>
<dbReference type="SUPFAM" id="SSF52540">
    <property type="entry name" value="P-loop containing nucleoside triphosphate hydrolases"/>
    <property type="match status" value="1"/>
</dbReference>
<dbReference type="GO" id="GO:0005524">
    <property type="term" value="F:ATP binding"/>
    <property type="evidence" value="ECO:0007669"/>
    <property type="project" value="UniProtKB-KW"/>
</dbReference>
<proteinExistence type="inferred from homology"/>
<dbReference type="PANTHER" id="PTHR33540:SF2">
    <property type="entry name" value="TRNA THREONYLCARBAMOYLADENOSINE BIOSYNTHESIS PROTEIN TSAE"/>
    <property type="match status" value="1"/>
</dbReference>
<evidence type="ECO:0000256" key="8">
    <source>
        <dbReference type="ARBA" id="ARBA00022840"/>
    </source>
</evidence>
<dbReference type="eggNOG" id="COG0802">
    <property type="taxonomic scope" value="Bacteria"/>
</dbReference>
<keyword evidence="6" id="KW-0479">Metal-binding</keyword>
<dbReference type="PATRIC" id="fig|671143.5.peg.1366"/>
<gene>
    <name evidence="11" type="ORF">DAMO_1555</name>
</gene>
<keyword evidence="4" id="KW-0963">Cytoplasm</keyword>
<dbReference type="GO" id="GO:0046872">
    <property type="term" value="F:metal ion binding"/>
    <property type="evidence" value="ECO:0007669"/>
    <property type="project" value="UniProtKB-KW"/>
</dbReference>
<dbReference type="GO" id="GO:0002949">
    <property type="term" value="P:tRNA threonylcarbamoyladenosine modification"/>
    <property type="evidence" value="ECO:0007669"/>
    <property type="project" value="InterPro"/>
</dbReference>
<evidence type="ECO:0000256" key="10">
    <source>
        <dbReference type="ARBA" id="ARBA00032441"/>
    </source>
</evidence>
<comment type="similarity">
    <text evidence="2">Belongs to the TsaE family.</text>
</comment>
<dbReference type="EMBL" id="FP565575">
    <property type="protein sequence ID" value="CBE68615.1"/>
    <property type="molecule type" value="Genomic_DNA"/>
</dbReference>
<dbReference type="Proteomes" id="UP000006898">
    <property type="component" value="Chromosome"/>
</dbReference>
<evidence type="ECO:0000256" key="4">
    <source>
        <dbReference type="ARBA" id="ARBA00022490"/>
    </source>
</evidence>
<dbReference type="InterPro" id="IPR027417">
    <property type="entry name" value="P-loop_NTPase"/>
</dbReference>
<accession>D5MFT4</accession>
<name>D5MFT4_METO1</name>
<protein>
    <recommendedName>
        <fullName evidence="3">tRNA threonylcarbamoyladenosine biosynthesis protein TsaE</fullName>
    </recommendedName>
    <alternativeName>
        <fullName evidence="10">t(6)A37 threonylcarbamoyladenosine biosynthesis protein TsaE</fullName>
    </alternativeName>
</protein>
<dbReference type="Gene3D" id="3.40.50.300">
    <property type="entry name" value="P-loop containing nucleotide triphosphate hydrolases"/>
    <property type="match status" value="1"/>
</dbReference>
<dbReference type="InterPro" id="IPR003442">
    <property type="entry name" value="T6A_TsaE"/>
</dbReference>